<feature type="transmembrane region" description="Helical" evidence="1">
    <location>
        <begin position="59"/>
        <end position="78"/>
    </location>
</feature>
<dbReference type="RefSeq" id="WP_010839087.1">
    <property type="nucleotide sequence ID" value="NZ_QRCM01000001.1"/>
</dbReference>
<evidence type="ECO:0000313" key="3">
    <source>
        <dbReference type="Proteomes" id="UP000471120"/>
    </source>
</evidence>
<proteinExistence type="predicted"/>
<dbReference type="Proteomes" id="UP000471120">
    <property type="component" value="Unassembled WGS sequence"/>
</dbReference>
<protein>
    <submittedName>
        <fullName evidence="2">ABC transporter permease</fullName>
    </submittedName>
</protein>
<dbReference type="EMBL" id="QRCM01000001">
    <property type="protein sequence ID" value="TXG91885.1"/>
    <property type="molecule type" value="Genomic_DNA"/>
</dbReference>
<dbReference type="AlphaFoldDB" id="A0A6P2CH46"/>
<keyword evidence="1" id="KW-0812">Transmembrane</keyword>
<reference evidence="2 3" key="1">
    <citation type="submission" date="2018-07" db="EMBL/GenBank/DDBJ databases">
        <title>Genome sequence of Rhodococcus rhodnii ATCC 35071 from Rhodnius prolixus.</title>
        <authorList>
            <person name="Patel V."/>
            <person name="Vogel K.J."/>
        </authorList>
    </citation>
    <scope>NUCLEOTIDE SEQUENCE [LARGE SCALE GENOMIC DNA]</scope>
    <source>
        <strain evidence="2 3">ATCC 35071</strain>
    </source>
</reference>
<evidence type="ECO:0000313" key="2">
    <source>
        <dbReference type="EMBL" id="TXG91885.1"/>
    </source>
</evidence>
<organism evidence="2 3">
    <name type="scientific">Rhodococcus rhodnii</name>
    <dbReference type="NCBI Taxonomy" id="38312"/>
    <lineage>
        <taxon>Bacteria</taxon>
        <taxon>Bacillati</taxon>
        <taxon>Actinomycetota</taxon>
        <taxon>Actinomycetes</taxon>
        <taxon>Mycobacteriales</taxon>
        <taxon>Nocardiaceae</taxon>
        <taxon>Rhodococcus</taxon>
    </lineage>
</organism>
<comment type="caution">
    <text evidence="2">The sequence shown here is derived from an EMBL/GenBank/DDBJ whole genome shotgun (WGS) entry which is preliminary data.</text>
</comment>
<feature type="transmembrane region" description="Helical" evidence="1">
    <location>
        <begin position="83"/>
        <end position="100"/>
    </location>
</feature>
<keyword evidence="1" id="KW-1133">Transmembrane helix</keyword>
<feature type="transmembrane region" description="Helical" evidence="1">
    <location>
        <begin position="106"/>
        <end position="126"/>
    </location>
</feature>
<gene>
    <name evidence="2" type="ORF">DW322_18975</name>
</gene>
<keyword evidence="1" id="KW-0472">Membrane</keyword>
<evidence type="ECO:0000256" key="1">
    <source>
        <dbReference type="SAM" id="Phobius"/>
    </source>
</evidence>
<accession>A0A6P2CH46</accession>
<name>A0A6P2CH46_9NOCA</name>
<sequence length="140" mass="14250">MSIVRAVWWALAIAAVAFTAGTAISPVGDVSLSCAKTGSMPDDHGTTSCTDSIVRALGVWPLVGLAAVLTIPPVVAAVSRRMWVSWAAVAILAVASAVGLTTWASFWGSLVIAAPMATLGAIAVAAHRARTRRSRADAPG</sequence>